<evidence type="ECO:0000256" key="1">
    <source>
        <dbReference type="ARBA" id="ARBA00010638"/>
    </source>
</evidence>
<evidence type="ECO:0000313" key="6">
    <source>
        <dbReference type="Proteomes" id="UP001565243"/>
    </source>
</evidence>
<dbReference type="Pfam" id="PF01812">
    <property type="entry name" value="5-FTHF_cyc-lig"/>
    <property type="match status" value="1"/>
</dbReference>
<organism evidence="5 6">
    <name type="scientific">Erwinia aeris</name>
    <dbReference type="NCBI Taxonomy" id="3239803"/>
    <lineage>
        <taxon>Bacteria</taxon>
        <taxon>Pseudomonadati</taxon>
        <taxon>Pseudomonadota</taxon>
        <taxon>Gammaproteobacteria</taxon>
        <taxon>Enterobacterales</taxon>
        <taxon>Erwiniaceae</taxon>
        <taxon>Erwinia</taxon>
    </lineage>
</organism>
<comment type="similarity">
    <text evidence="1 4">Belongs to the 5-formyltetrahydrofolate cyclo-ligase family.</text>
</comment>
<keyword evidence="5" id="KW-0436">Ligase</keyword>
<dbReference type="NCBIfam" id="TIGR02727">
    <property type="entry name" value="MTHFS_bact"/>
    <property type="match status" value="1"/>
</dbReference>
<comment type="catalytic activity">
    <reaction evidence="4">
        <text>(6S)-5-formyl-5,6,7,8-tetrahydrofolate + ATP = (6R)-5,10-methenyltetrahydrofolate + ADP + phosphate</text>
        <dbReference type="Rhea" id="RHEA:10488"/>
        <dbReference type="ChEBI" id="CHEBI:30616"/>
        <dbReference type="ChEBI" id="CHEBI:43474"/>
        <dbReference type="ChEBI" id="CHEBI:57455"/>
        <dbReference type="ChEBI" id="CHEBI:57457"/>
        <dbReference type="ChEBI" id="CHEBI:456216"/>
        <dbReference type="EC" id="6.3.3.2"/>
    </reaction>
</comment>
<keyword evidence="2 4" id="KW-0547">Nucleotide-binding</keyword>
<comment type="caution">
    <text evidence="5">The sequence shown here is derived from an EMBL/GenBank/DDBJ whole genome shotgun (WGS) entry which is preliminary data.</text>
</comment>
<dbReference type="Proteomes" id="UP001565243">
    <property type="component" value="Unassembled WGS sequence"/>
</dbReference>
<dbReference type="EMBL" id="JBGFFX010000008">
    <property type="protein sequence ID" value="MEY8771635.1"/>
    <property type="molecule type" value="Genomic_DNA"/>
</dbReference>
<dbReference type="GO" id="GO:0030272">
    <property type="term" value="F:5-formyltetrahydrofolate cyclo-ligase activity"/>
    <property type="evidence" value="ECO:0007669"/>
    <property type="project" value="UniProtKB-EC"/>
</dbReference>
<dbReference type="InterPro" id="IPR037171">
    <property type="entry name" value="NagB/RpiA_transferase-like"/>
</dbReference>
<gene>
    <name evidence="5" type="ORF">AB6T85_14645</name>
</gene>
<dbReference type="InterPro" id="IPR002698">
    <property type="entry name" value="FTHF_cligase"/>
</dbReference>
<dbReference type="EC" id="6.3.3.2" evidence="4"/>
<evidence type="ECO:0000256" key="2">
    <source>
        <dbReference type="ARBA" id="ARBA00022741"/>
    </source>
</evidence>
<name>A0ABV4E9U8_9GAMM</name>
<proteinExistence type="inferred from homology"/>
<dbReference type="PIRSF" id="PIRSF006806">
    <property type="entry name" value="FTHF_cligase"/>
    <property type="match status" value="1"/>
</dbReference>
<dbReference type="PANTHER" id="PTHR23407:SF1">
    <property type="entry name" value="5-FORMYLTETRAHYDROFOLATE CYCLO-LIGASE"/>
    <property type="match status" value="1"/>
</dbReference>
<sequence>MNLSLLDRQDIRTHIRHLRRDLTPEQQRLAAVTVAEHALSFKPVQQARKIALFLSFDGELDTRPLIAKLWQRHQEVYLPVLHPFSRGQLLFLRYDTETLLQPNRLRIPEPPLDIRNLATLDELDVIMVPLVAFDRAGQRLGMGGGFYDRTLQNWPQHGLLPIGLAHDCQQVETLPVAEWDVPLPAIITPSRLWQWQEKRPTSGDALRHQ</sequence>
<dbReference type="RefSeq" id="WP_253458645.1">
    <property type="nucleotide sequence ID" value="NZ_JBGFFX010000008.1"/>
</dbReference>
<keyword evidence="3 4" id="KW-0067">ATP-binding</keyword>
<dbReference type="InterPro" id="IPR024185">
    <property type="entry name" value="FTHF_cligase-like_sf"/>
</dbReference>
<dbReference type="PANTHER" id="PTHR23407">
    <property type="entry name" value="ATPASE INHIBITOR/5-FORMYLTETRAHYDROFOLATE CYCLO-LIGASE"/>
    <property type="match status" value="1"/>
</dbReference>
<protein>
    <recommendedName>
        <fullName evidence="4">5-formyltetrahydrofolate cyclo-ligase</fullName>
        <ecNumber evidence="4">6.3.3.2</ecNumber>
    </recommendedName>
</protein>
<evidence type="ECO:0000313" key="5">
    <source>
        <dbReference type="EMBL" id="MEY8771635.1"/>
    </source>
</evidence>
<evidence type="ECO:0000256" key="4">
    <source>
        <dbReference type="RuleBase" id="RU361279"/>
    </source>
</evidence>
<accession>A0ABV4E9U8</accession>
<reference evidence="5 6" key="1">
    <citation type="submission" date="2024-07" db="EMBL/GenBank/DDBJ databases">
        <authorList>
            <person name="Hebao G."/>
        </authorList>
    </citation>
    <scope>NUCLEOTIDE SEQUENCE [LARGE SCALE GENOMIC DNA]</scope>
    <source>
        <strain evidence="5 6">ACCC 02193</strain>
    </source>
</reference>
<comment type="cofactor">
    <cofactor evidence="4">
        <name>Mg(2+)</name>
        <dbReference type="ChEBI" id="CHEBI:18420"/>
    </cofactor>
</comment>
<keyword evidence="4" id="KW-0479">Metal-binding</keyword>
<keyword evidence="4" id="KW-0460">Magnesium</keyword>
<evidence type="ECO:0000256" key="3">
    <source>
        <dbReference type="ARBA" id="ARBA00022840"/>
    </source>
</evidence>
<dbReference type="Gene3D" id="3.40.50.10420">
    <property type="entry name" value="NagB/RpiA/CoA transferase-like"/>
    <property type="match status" value="1"/>
</dbReference>
<keyword evidence="6" id="KW-1185">Reference proteome</keyword>
<dbReference type="SUPFAM" id="SSF100950">
    <property type="entry name" value="NagB/RpiA/CoA transferase-like"/>
    <property type="match status" value="1"/>
</dbReference>